<reference evidence="12" key="1">
    <citation type="journal article" date="2023" name="Mol. Biol. Evol.">
        <title>Third-Generation Sequencing Reveals the Adaptive Role of the Epigenome in Three Deep-Sea Polychaetes.</title>
        <authorList>
            <person name="Perez M."/>
            <person name="Aroh O."/>
            <person name="Sun Y."/>
            <person name="Lan Y."/>
            <person name="Juniper S.K."/>
            <person name="Young C.R."/>
            <person name="Angers B."/>
            <person name="Qian P.Y."/>
        </authorList>
    </citation>
    <scope>NUCLEOTIDE SEQUENCE</scope>
    <source>
        <strain evidence="12">P08H-3</strain>
    </source>
</reference>
<feature type="compositionally biased region" description="Basic residues" evidence="10">
    <location>
        <begin position="245"/>
        <end position="255"/>
    </location>
</feature>
<keyword evidence="13" id="KW-1185">Reference proteome</keyword>
<dbReference type="SUPFAM" id="SSF57667">
    <property type="entry name" value="beta-beta-alpha zinc fingers"/>
    <property type="match status" value="2"/>
</dbReference>
<dbReference type="Proteomes" id="UP001208570">
    <property type="component" value="Unassembled WGS sequence"/>
</dbReference>
<sequence length="627" mass="68628">MPRGFLVKRTQKHHGSGARLRPVVDDEDRNETGSGSELDSQLLIHTSAYPYPYGSPDSGFSQSPVNLTTRSNRNADPDGHKFEDGQSDCQSTSGKDTLASDLSSGSDLDDVHVQGKSETLTAERASPKTALGGESRFASTRPTCYGIPQHGTPTPLSITTSSLTSPQFYFSAFDRLSVGSPKGYAFARNAPPYLHGSAGLFPGFPSMAAPGRMLLQSPASPANTISPNKRKSPERQSAGTTPKTKSAKKPKAARRIHFDEDKSSPVSGTIIRDPLDVDDDDGGIRVVSGDIDASLNFVEVTPEAREELGKIENRIGAYICQLCKEQYEDAFQLAQHRCSRIIHVEYRCPECDKVFNCPANLASHRRWHKPRPNGTNSTTTSANNNNNNKHNNNNNNNSSQNNNDIGGKEKTNAKNDDAKRTLNAINGNIANHSLNPALFLDGMTKLMGRGVENVLQTGHRGRTPSPDEVQLADNETLFQCEKCCKKFKRHAYLRKHLSSHLSATGEETTLGSCSCAVCGKAFCGESARAEHVLLFHGSQPYDQKPHRPGSEEFGCALCGRCLGNQLELEHHQRLQHPNEIYACKYCTAVFYSSPGLIRHTNKCHPTESRQVILLQMQPPMSQIKSPC</sequence>
<dbReference type="InterPro" id="IPR013087">
    <property type="entry name" value="Znf_C2H2_type"/>
</dbReference>
<feature type="compositionally biased region" description="Low complexity" evidence="10">
    <location>
        <begin position="373"/>
        <end position="403"/>
    </location>
</feature>
<feature type="region of interest" description="Disordered" evidence="10">
    <location>
        <begin position="364"/>
        <end position="413"/>
    </location>
</feature>
<evidence type="ECO:0000256" key="9">
    <source>
        <dbReference type="PROSITE-ProRule" id="PRU00042"/>
    </source>
</evidence>
<keyword evidence="6" id="KW-0805">Transcription regulation</keyword>
<feature type="compositionally biased region" description="Basic and acidic residues" evidence="10">
    <location>
        <begin position="73"/>
        <end position="84"/>
    </location>
</feature>
<evidence type="ECO:0000256" key="5">
    <source>
        <dbReference type="ARBA" id="ARBA00022833"/>
    </source>
</evidence>
<feature type="compositionally biased region" description="Polar residues" evidence="10">
    <location>
        <begin position="58"/>
        <end position="72"/>
    </location>
</feature>
<proteinExistence type="predicted"/>
<evidence type="ECO:0000256" key="1">
    <source>
        <dbReference type="ARBA" id="ARBA00004123"/>
    </source>
</evidence>
<feature type="domain" description="C2H2-type" evidence="11">
    <location>
        <begin position="581"/>
        <end position="609"/>
    </location>
</feature>
<feature type="region of interest" description="Disordered" evidence="10">
    <location>
        <begin position="212"/>
        <end position="275"/>
    </location>
</feature>
<feature type="region of interest" description="Disordered" evidence="10">
    <location>
        <begin position="1"/>
        <end position="149"/>
    </location>
</feature>
<dbReference type="GO" id="GO:0030182">
    <property type="term" value="P:neuron differentiation"/>
    <property type="evidence" value="ECO:0007669"/>
    <property type="project" value="TreeGrafter"/>
</dbReference>
<dbReference type="SMART" id="SM00355">
    <property type="entry name" value="ZnF_C2H2"/>
    <property type="match status" value="6"/>
</dbReference>
<dbReference type="PANTHER" id="PTHR15065:SF4">
    <property type="entry name" value="LD18634P"/>
    <property type="match status" value="1"/>
</dbReference>
<keyword evidence="8" id="KW-0539">Nucleus</keyword>
<evidence type="ECO:0000259" key="11">
    <source>
        <dbReference type="PROSITE" id="PS50157"/>
    </source>
</evidence>
<comment type="caution">
    <text evidence="12">The sequence shown here is derived from an EMBL/GenBank/DDBJ whole genome shotgun (WGS) entry which is preliminary data.</text>
</comment>
<dbReference type="GO" id="GO:0010564">
    <property type="term" value="P:regulation of cell cycle process"/>
    <property type="evidence" value="ECO:0007669"/>
    <property type="project" value="TreeGrafter"/>
</dbReference>
<dbReference type="AlphaFoldDB" id="A0AAD9JXT4"/>
<evidence type="ECO:0000256" key="2">
    <source>
        <dbReference type="ARBA" id="ARBA00022723"/>
    </source>
</evidence>
<dbReference type="PROSITE" id="PS50157">
    <property type="entry name" value="ZINC_FINGER_C2H2_2"/>
    <property type="match status" value="4"/>
</dbReference>
<organism evidence="12 13">
    <name type="scientific">Paralvinella palmiformis</name>
    <dbReference type="NCBI Taxonomy" id="53620"/>
    <lineage>
        <taxon>Eukaryota</taxon>
        <taxon>Metazoa</taxon>
        <taxon>Spiralia</taxon>
        <taxon>Lophotrochozoa</taxon>
        <taxon>Annelida</taxon>
        <taxon>Polychaeta</taxon>
        <taxon>Sedentaria</taxon>
        <taxon>Canalipalpata</taxon>
        <taxon>Terebellida</taxon>
        <taxon>Terebelliformia</taxon>
        <taxon>Alvinellidae</taxon>
        <taxon>Paralvinella</taxon>
    </lineage>
</organism>
<feature type="domain" description="C2H2-type" evidence="11">
    <location>
        <begin position="346"/>
        <end position="373"/>
    </location>
</feature>
<accession>A0AAD9JXT4</accession>
<evidence type="ECO:0000313" key="12">
    <source>
        <dbReference type="EMBL" id="KAK2161337.1"/>
    </source>
</evidence>
<evidence type="ECO:0000256" key="3">
    <source>
        <dbReference type="ARBA" id="ARBA00022737"/>
    </source>
</evidence>
<dbReference type="Pfam" id="PF00096">
    <property type="entry name" value="zf-C2H2"/>
    <property type="match status" value="1"/>
</dbReference>
<evidence type="ECO:0000256" key="10">
    <source>
        <dbReference type="SAM" id="MobiDB-lite"/>
    </source>
</evidence>
<dbReference type="FunFam" id="3.30.160.60:FF:001329">
    <property type="entry name" value="INSM transcriptional repressor 1"/>
    <property type="match status" value="1"/>
</dbReference>
<dbReference type="EMBL" id="JAODUP010000118">
    <property type="protein sequence ID" value="KAK2161337.1"/>
    <property type="molecule type" value="Genomic_DNA"/>
</dbReference>
<keyword evidence="3" id="KW-0677">Repeat</keyword>
<dbReference type="GO" id="GO:0008270">
    <property type="term" value="F:zinc ion binding"/>
    <property type="evidence" value="ECO:0007669"/>
    <property type="project" value="UniProtKB-KW"/>
</dbReference>
<keyword evidence="2" id="KW-0479">Metal-binding</keyword>
<feature type="compositionally biased region" description="Polar residues" evidence="10">
    <location>
        <begin position="217"/>
        <end position="227"/>
    </location>
</feature>
<feature type="domain" description="C2H2-type" evidence="11">
    <location>
        <begin position="553"/>
        <end position="581"/>
    </location>
</feature>
<evidence type="ECO:0000256" key="8">
    <source>
        <dbReference type="ARBA" id="ARBA00023242"/>
    </source>
</evidence>
<evidence type="ECO:0000256" key="6">
    <source>
        <dbReference type="ARBA" id="ARBA00023015"/>
    </source>
</evidence>
<dbReference type="InterPro" id="IPR036236">
    <property type="entry name" value="Znf_C2H2_sf"/>
</dbReference>
<dbReference type="GO" id="GO:0000978">
    <property type="term" value="F:RNA polymerase II cis-regulatory region sequence-specific DNA binding"/>
    <property type="evidence" value="ECO:0007669"/>
    <property type="project" value="TreeGrafter"/>
</dbReference>
<dbReference type="GO" id="GO:0017053">
    <property type="term" value="C:transcription repressor complex"/>
    <property type="evidence" value="ECO:0007669"/>
    <property type="project" value="TreeGrafter"/>
</dbReference>
<protein>
    <recommendedName>
        <fullName evidence="11">C2H2-type domain-containing protein</fullName>
    </recommendedName>
</protein>
<dbReference type="GO" id="GO:0001227">
    <property type="term" value="F:DNA-binding transcription repressor activity, RNA polymerase II-specific"/>
    <property type="evidence" value="ECO:0007669"/>
    <property type="project" value="TreeGrafter"/>
</dbReference>
<comment type="subcellular location">
    <subcellularLocation>
        <location evidence="1">Nucleus</location>
    </subcellularLocation>
</comment>
<dbReference type="InterPro" id="IPR042972">
    <property type="entry name" value="INSM1/2"/>
</dbReference>
<dbReference type="PANTHER" id="PTHR15065">
    <property type="entry name" value="INSULINOMA-ASSOCIATED 1"/>
    <property type="match status" value="1"/>
</dbReference>
<keyword evidence="7" id="KW-0804">Transcription</keyword>
<dbReference type="PROSITE" id="PS00028">
    <property type="entry name" value="ZINC_FINGER_C2H2_1"/>
    <property type="match status" value="5"/>
</dbReference>
<name>A0AAD9JXT4_9ANNE</name>
<keyword evidence="5" id="KW-0862">Zinc</keyword>
<dbReference type="Gene3D" id="3.30.160.60">
    <property type="entry name" value="Classic Zinc Finger"/>
    <property type="match status" value="3"/>
</dbReference>
<evidence type="ECO:0000313" key="13">
    <source>
        <dbReference type="Proteomes" id="UP001208570"/>
    </source>
</evidence>
<evidence type="ECO:0000256" key="4">
    <source>
        <dbReference type="ARBA" id="ARBA00022771"/>
    </source>
</evidence>
<evidence type="ECO:0000256" key="7">
    <source>
        <dbReference type="ARBA" id="ARBA00023163"/>
    </source>
</evidence>
<keyword evidence="4 9" id="KW-0863">Zinc-finger</keyword>
<gene>
    <name evidence="12" type="ORF">LSH36_118g00033</name>
</gene>
<dbReference type="GO" id="GO:0005634">
    <property type="term" value="C:nucleus"/>
    <property type="evidence" value="ECO:0007669"/>
    <property type="project" value="UniProtKB-SubCell"/>
</dbReference>
<feature type="domain" description="C2H2-type" evidence="11">
    <location>
        <begin position="478"/>
        <end position="505"/>
    </location>
</feature>